<accession>A0A8H6VF18</accession>
<sequence>MPAPRVSFFTAGTRTSYGESYIIASQCYVQYVPPRNDAETADTVPLLFVHGGGLTGSQWESTPDRRPGWAALASQEGRHVYIMDGVDSDRSQRAPDSVREAEVEYRDAKQIWDRFRFGPLDGWDERKPFDDSAFPVEYLDQLVATQAGRRRTADEIEAKGIVDVVRELAVNSRVDVVAHSNGAMLLSKALDQIADLLRNIVFVEPGPKTDATALLEEPKTLVVWGEYIEGHAMWTPLKSAMEGANVEELLLPNVGVRGNSHFPMSDQNSDKVWKQISHWLESSSDFSASRFL</sequence>
<comment type="caution">
    <text evidence="1">The sequence shown here is derived from an EMBL/GenBank/DDBJ whole genome shotgun (WGS) entry which is preliminary data.</text>
</comment>
<dbReference type="AlphaFoldDB" id="A0A8H6VF18"/>
<dbReference type="OrthoDB" id="9978720at2759"/>
<protein>
    <submittedName>
        <fullName evidence="1">Putative secreted lipase</fullName>
    </submittedName>
</protein>
<dbReference type="Proteomes" id="UP000660729">
    <property type="component" value="Unassembled WGS sequence"/>
</dbReference>
<dbReference type="EMBL" id="JABCIY010000213">
    <property type="protein sequence ID" value="KAF7188142.1"/>
    <property type="molecule type" value="Genomic_DNA"/>
</dbReference>
<dbReference type="Gene3D" id="3.40.50.1820">
    <property type="entry name" value="alpha/beta hydrolase"/>
    <property type="match status" value="1"/>
</dbReference>
<evidence type="ECO:0000313" key="2">
    <source>
        <dbReference type="Proteomes" id="UP000660729"/>
    </source>
</evidence>
<proteinExistence type="predicted"/>
<reference evidence="1" key="1">
    <citation type="submission" date="2020-04" db="EMBL/GenBank/DDBJ databases">
        <title>Draft genome resource of the tomato pathogen Pseudocercospora fuligena.</title>
        <authorList>
            <person name="Zaccaron A."/>
        </authorList>
    </citation>
    <scope>NUCLEOTIDE SEQUENCE</scope>
    <source>
        <strain evidence="1">PF001</strain>
    </source>
</reference>
<evidence type="ECO:0000313" key="1">
    <source>
        <dbReference type="EMBL" id="KAF7188142.1"/>
    </source>
</evidence>
<organism evidence="1 2">
    <name type="scientific">Pseudocercospora fuligena</name>
    <dbReference type="NCBI Taxonomy" id="685502"/>
    <lineage>
        <taxon>Eukaryota</taxon>
        <taxon>Fungi</taxon>
        <taxon>Dikarya</taxon>
        <taxon>Ascomycota</taxon>
        <taxon>Pezizomycotina</taxon>
        <taxon>Dothideomycetes</taxon>
        <taxon>Dothideomycetidae</taxon>
        <taxon>Mycosphaerellales</taxon>
        <taxon>Mycosphaerellaceae</taxon>
        <taxon>Pseudocercospora</taxon>
    </lineage>
</organism>
<name>A0A8H6VF18_9PEZI</name>
<keyword evidence="2" id="KW-1185">Reference proteome</keyword>
<gene>
    <name evidence="1" type="ORF">HII31_10427</name>
</gene>
<dbReference type="SUPFAM" id="SSF53474">
    <property type="entry name" value="alpha/beta-Hydrolases"/>
    <property type="match status" value="1"/>
</dbReference>
<dbReference type="InterPro" id="IPR029058">
    <property type="entry name" value="AB_hydrolase_fold"/>
</dbReference>